<proteinExistence type="predicted"/>
<organism evidence="2 3">
    <name type="scientific">Allohahella marinimesophila</name>
    <dbReference type="NCBI Taxonomy" id="1054972"/>
    <lineage>
        <taxon>Bacteria</taxon>
        <taxon>Pseudomonadati</taxon>
        <taxon>Pseudomonadota</taxon>
        <taxon>Gammaproteobacteria</taxon>
        <taxon>Oceanospirillales</taxon>
        <taxon>Hahellaceae</taxon>
        <taxon>Allohahella</taxon>
    </lineage>
</organism>
<feature type="region of interest" description="Disordered" evidence="1">
    <location>
        <begin position="247"/>
        <end position="278"/>
    </location>
</feature>
<dbReference type="Proteomes" id="UP001501337">
    <property type="component" value="Unassembled WGS sequence"/>
</dbReference>
<sequence length="278" mass="31406">MNNASSTGIYARYHALKKISIADIQQMYGVFRRYYDNTDLDTFLKDISRKSGAILVRSRDDDRVVGFSTIVSMEMTVGGLQGKGIFSGDTIIEREYWGSRALQTCFARYLLWEKLRSPRRPVFWLLISKGYKTYLLLANNFKRYYPNPDNRHNELDQVVQLYCEQLFPGSRDPLGLLQFGDSAQRLRDEVAGISDDLRKQFPKIRYFETRNPTWSVGTELPCVGVVCARTLSSFALKAFRKPLTSAAAKSEGTKLPSGRTRNIAGVTNNNPGSAGALQ</sequence>
<evidence type="ECO:0008006" key="4">
    <source>
        <dbReference type="Google" id="ProtNLM"/>
    </source>
</evidence>
<comment type="caution">
    <text evidence="2">The sequence shown here is derived from an EMBL/GenBank/DDBJ whole genome shotgun (WGS) entry which is preliminary data.</text>
</comment>
<evidence type="ECO:0000256" key="1">
    <source>
        <dbReference type="SAM" id="MobiDB-lite"/>
    </source>
</evidence>
<dbReference type="RefSeq" id="WP_344804763.1">
    <property type="nucleotide sequence ID" value="NZ_BAABBO010000007.1"/>
</dbReference>
<reference evidence="3" key="1">
    <citation type="journal article" date="2019" name="Int. J. Syst. Evol. Microbiol.">
        <title>The Global Catalogue of Microorganisms (GCM) 10K type strain sequencing project: providing services to taxonomists for standard genome sequencing and annotation.</title>
        <authorList>
            <consortium name="The Broad Institute Genomics Platform"/>
            <consortium name="The Broad Institute Genome Sequencing Center for Infectious Disease"/>
            <person name="Wu L."/>
            <person name="Ma J."/>
        </authorList>
    </citation>
    <scope>NUCLEOTIDE SEQUENCE [LARGE SCALE GENOMIC DNA]</scope>
    <source>
        <strain evidence="3">JCM 17555</strain>
    </source>
</reference>
<evidence type="ECO:0000313" key="3">
    <source>
        <dbReference type="Proteomes" id="UP001501337"/>
    </source>
</evidence>
<keyword evidence="3" id="KW-1185">Reference proteome</keyword>
<dbReference type="EMBL" id="BAABBO010000007">
    <property type="protein sequence ID" value="GAA3956901.1"/>
    <property type="molecule type" value="Genomic_DNA"/>
</dbReference>
<evidence type="ECO:0000313" key="2">
    <source>
        <dbReference type="EMBL" id="GAA3956901.1"/>
    </source>
</evidence>
<gene>
    <name evidence="2" type="ORF">GCM10022278_14340</name>
</gene>
<name>A0ABP7NZJ7_9GAMM</name>
<accession>A0ABP7NZJ7</accession>
<protein>
    <recommendedName>
        <fullName evidence="4">N-acetyltransferase domain-containing protein</fullName>
    </recommendedName>
</protein>